<evidence type="ECO:0000313" key="5">
    <source>
        <dbReference type="Proteomes" id="UP000266327"/>
    </source>
</evidence>
<evidence type="ECO:0000259" key="2">
    <source>
        <dbReference type="Pfam" id="PF13592"/>
    </source>
</evidence>
<dbReference type="Pfam" id="PF13592">
    <property type="entry name" value="HTH_33"/>
    <property type="match status" value="1"/>
</dbReference>
<proteinExistence type="predicted"/>
<dbReference type="EMBL" id="QYUQ01000002">
    <property type="protein sequence ID" value="RJG00916.1"/>
    <property type="molecule type" value="Genomic_DNA"/>
</dbReference>
<gene>
    <name evidence="4" type="ORF">D3878_00135</name>
    <name evidence="3" type="ORF">D3878_04375</name>
</gene>
<evidence type="ECO:0000256" key="1">
    <source>
        <dbReference type="SAM" id="MobiDB-lite"/>
    </source>
</evidence>
<organism evidence="3 5">
    <name type="scientific">Noviherbaspirillum sedimenti</name>
    <dbReference type="NCBI Taxonomy" id="2320865"/>
    <lineage>
        <taxon>Bacteria</taxon>
        <taxon>Pseudomonadati</taxon>
        <taxon>Pseudomonadota</taxon>
        <taxon>Betaproteobacteria</taxon>
        <taxon>Burkholderiales</taxon>
        <taxon>Oxalobacteraceae</taxon>
        <taxon>Noviherbaspirillum</taxon>
    </lineage>
</organism>
<evidence type="ECO:0000313" key="3">
    <source>
        <dbReference type="EMBL" id="RJG00916.1"/>
    </source>
</evidence>
<reference evidence="5" key="1">
    <citation type="submission" date="2018-09" db="EMBL/GenBank/DDBJ databases">
        <authorList>
            <person name="Zhu H."/>
        </authorList>
    </citation>
    <scope>NUCLEOTIDE SEQUENCE [LARGE SCALE GENOMIC DNA]</scope>
    <source>
        <strain evidence="5">K1S02-23</strain>
    </source>
</reference>
<evidence type="ECO:0000313" key="4">
    <source>
        <dbReference type="EMBL" id="RJG04138.1"/>
    </source>
</evidence>
<feature type="domain" description="Winged helix-turn helix" evidence="2">
    <location>
        <begin position="116"/>
        <end position="157"/>
    </location>
</feature>
<dbReference type="AlphaFoldDB" id="A0A3A3GF71"/>
<dbReference type="EMBL" id="QYUQ01000002">
    <property type="protein sequence ID" value="RJG04138.1"/>
    <property type="molecule type" value="Genomic_DNA"/>
</dbReference>
<dbReference type="Proteomes" id="UP000266327">
    <property type="component" value="Unassembled WGS sequence"/>
</dbReference>
<dbReference type="SUPFAM" id="SSF46689">
    <property type="entry name" value="Homeodomain-like"/>
    <property type="match status" value="1"/>
</dbReference>
<dbReference type="InterPro" id="IPR025959">
    <property type="entry name" value="Winged_HTH_dom"/>
</dbReference>
<dbReference type="InterPro" id="IPR009057">
    <property type="entry name" value="Homeodomain-like_sf"/>
</dbReference>
<dbReference type="Pfam" id="PF13551">
    <property type="entry name" value="HTH_29"/>
    <property type="match status" value="1"/>
</dbReference>
<keyword evidence="5" id="KW-1185">Reference proteome</keyword>
<feature type="region of interest" description="Disordered" evidence="1">
    <location>
        <begin position="161"/>
        <end position="184"/>
    </location>
</feature>
<name>A0A3A3GF71_9BURK</name>
<accession>A0A3A3GF71</accession>
<sequence length="184" mass="21279">MRCGEAAMNEMKLAAGKRRRLRNQLRHTSDARQFRRLLAVLEYDRGEPVSSIAELLGVSRQSVYNWIERACRHGDPGDLLDAPRTGRPAKAGEAFDTVLRVLLILPPQRFGYHAHCWTVPLLRDQLKRNFGEEYSASTVRRGLQRLDYVWKRPRYVLVPDPEREKKTRNSARSEKNAKAWRLAG</sequence>
<feature type="compositionally biased region" description="Basic and acidic residues" evidence="1">
    <location>
        <begin position="161"/>
        <end position="177"/>
    </location>
</feature>
<comment type="caution">
    <text evidence="3">The sequence shown here is derived from an EMBL/GenBank/DDBJ whole genome shotgun (WGS) entry which is preliminary data.</text>
</comment>
<protein>
    <submittedName>
        <fullName evidence="3">Transposase</fullName>
    </submittedName>
</protein>
<reference evidence="3" key="2">
    <citation type="submission" date="2018-09" db="EMBL/GenBank/DDBJ databases">
        <authorList>
            <person name="Parvin R."/>
            <person name="Begum J.A."/>
            <person name="Chowdhury E.H."/>
            <person name="Islam M.R."/>
            <person name="Harder T."/>
        </authorList>
    </citation>
    <scope>NUCLEOTIDE SEQUENCE</scope>
    <source>
        <strain evidence="3">K1S02-23</strain>
    </source>
</reference>